<dbReference type="PANTHER" id="PTHR30363:SF44">
    <property type="entry name" value="AGA OPERON TRANSCRIPTIONAL REPRESSOR-RELATED"/>
    <property type="match status" value="1"/>
</dbReference>
<dbReference type="InterPro" id="IPR037171">
    <property type="entry name" value="NagB/RpiA_transferase-like"/>
</dbReference>
<feature type="domain" description="DeoR-like transcriptional repressor C-terminal sensor" evidence="1">
    <location>
        <begin position="26"/>
        <end position="167"/>
    </location>
</feature>
<dbReference type="STRING" id="908337.HMPREF9257_1604"/>
<dbReference type="Pfam" id="PF00455">
    <property type="entry name" value="DeoRC"/>
    <property type="match status" value="1"/>
</dbReference>
<evidence type="ECO:0000313" key="3">
    <source>
        <dbReference type="Proteomes" id="UP000005990"/>
    </source>
</evidence>
<dbReference type="OrthoDB" id="9798651at2"/>
<dbReference type="AlphaFoldDB" id="E4KPW5"/>
<reference evidence="2 3" key="1">
    <citation type="submission" date="2010-10" db="EMBL/GenBank/DDBJ databases">
        <authorList>
            <person name="Durkin A.S."/>
            <person name="Madupu R."/>
            <person name="Torralba M."/>
            <person name="Gillis M."/>
            <person name="Methe B."/>
            <person name="Sutton G."/>
            <person name="Nelson K.E."/>
        </authorList>
    </citation>
    <scope>NUCLEOTIDE SEQUENCE [LARGE SCALE GENOMIC DNA]</scope>
    <source>
        <strain evidence="2 3">ACS-139-V-Col8</strain>
    </source>
</reference>
<name>E4KPW5_9LACT</name>
<gene>
    <name evidence="2" type="ORF">HMPREF9257_1604</name>
</gene>
<dbReference type="PANTHER" id="PTHR30363">
    <property type="entry name" value="HTH-TYPE TRANSCRIPTIONAL REGULATOR SRLR-RELATED"/>
    <property type="match status" value="1"/>
</dbReference>
<accession>E4KPW5</accession>
<protein>
    <submittedName>
        <fullName evidence="2">Transcriptional regulator, DeoR family</fullName>
    </submittedName>
</protein>
<comment type="caution">
    <text evidence="2">The sequence shown here is derived from an EMBL/GenBank/DDBJ whole genome shotgun (WGS) entry which is preliminary data.</text>
</comment>
<dbReference type="SUPFAM" id="SSF100950">
    <property type="entry name" value="NagB/RpiA/CoA transferase-like"/>
    <property type="match status" value="1"/>
</dbReference>
<dbReference type="RefSeq" id="WP_006418132.1">
    <property type="nucleotide sequence ID" value="NZ_AENN01000015.1"/>
</dbReference>
<dbReference type="Proteomes" id="UP000005990">
    <property type="component" value="Unassembled WGS sequence"/>
</dbReference>
<proteinExistence type="predicted"/>
<dbReference type="EMBL" id="AENN01000015">
    <property type="protein sequence ID" value="EFR30929.1"/>
    <property type="molecule type" value="Genomic_DNA"/>
</dbReference>
<evidence type="ECO:0000313" key="2">
    <source>
        <dbReference type="EMBL" id="EFR30929.1"/>
    </source>
</evidence>
<dbReference type="InterPro" id="IPR050313">
    <property type="entry name" value="Carb_Metab_HTH_regulators"/>
</dbReference>
<organism evidence="2 3">
    <name type="scientific">Eremococcus coleocola ACS-139-V-Col8</name>
    <dbReference type="NCBI Taxonomy" id="908337"/>
    <lineage>
        <taxon>Bacteria</taxon>
        <taxon>Bacillati</taxon>
        <taxon>Bacillota</taxon>
        <taxon>Bacilli</taxon>
        <taxon>Lactobacillales</taxon>
        <taxon>Aerococcaceae</taxon>
        <taxon>Eremococcus</taxon>
    </lineage>
</organism>
<sequence>MGAVKVDMPHNITQSNQDLNSSIPNFAAKNEVAEIAASMVEDGDFIAIGSGSTAFLLASKLHGKRDLTVATNSVYVAYELMQDKTINFNICGGSILSRNGACNGPFAELYLNDIQVDKAFCGTDSVSLEKGFISMDADPRSERAQCLAGKQRYMLADASQFKNRPFIEKNL</sequence>
<dbReference type="eggNOG" id="COG1349">
    <property type="taxonomic scope" value="Bacteria"/>
</dbReference>
<dbReference type="SMART" id="SM01134">
    <property type="entry name" value="DeoRC"/>
    <property type="match status" value="1"/>
</dbReference>
<dbReference type="Gene3D" id="3.40.50.1360">
    <property type="match status" value="1"/>
</dbReference>
<keyword evidence="3" id="KW-1185">Reference proteome</keyword>
<evidence type="ECO:0000259" key="1">
    <source>
        <dbReference type="Pfam" id="PF00455"/>
    </source>
</evidence>
<dbReference type="InterPro" id="IPR014036">
    <property type="entry name" value="DeoR-like_C"/>
</dbReference>